<protein>
    <submittedName>
        <fullName evidence="3">AAA family ATPase</fullName>
    </submittedName>
</protein>
<dbReference type="Gene3D" id="3.10.20.90">
    <property type="entry name" value="Phosphatidylinositol 3-kinase Catalytic Subunit, Chain A, domain 1"/>
    <property type="match status" value="1"/>
</dbReference>
<dbReference type="EMBL" id="JAPCID010000010">
    <property type="protein sequence ID" value="MDA0137584.1"/>
    <property type="molecule type" value="Genomic_DNA"/>
</dbReference>
<dbReference type="Pfam" id="PF08817">
    <property type="entry name" value="YukD"/>
    <property type="match status" value="1"/>
</dbReference>
<feature type="domain" description="CobQ/CobB/MinD/ParA nucleotide binding" evidence="2">
    <location>
        <begin position="192"/>
        <end position="231"/>
    </location>
</feature>
<name>A0ABT4RGC6_9ACTN</name>
<evidence type="ECO:0000256" key="1">
    <source>
        <dbReference type="SAM" id="MobiDB-lite"/>
    </source>
</evidence>
<feature type="region of interest" description="Disordered" evidence="1">
    <location>
        <begin position="84"/>
        <end position="109"/>
    </location>
</feature>
<dbReference type="InterPro" id="IPR050625">
    <property type="entry name" value="ParA/MinD_ATPase"/>
</dbReference>
<dbReference type="Gene3D" id="3.40.50.300">
    <property type="entry name" value="P-loop containing nucleotide triphosphate hydrolases"/>
    <property type="match status" value="1"/>
</dbReference>
<evidence type="ECO:0000259" key="2">
    <source>
        <dbReference type="Pfam" id="PF01656"/>
    </source>
</evidence>
<keyword evidence="4" id="KW-1185">Reference proteome</keyword>
<organism evidence="3 4">
    <name type="scientific">Solirubrobacter deserti</name>
    <dbReference type="NCBI Taxonomy" id="2282478"/>
    <lineage>
        <taxon>Bacteria</taxon>
        <taxon>Bacillati</taxon>
        <taxon>Actinomycetota</taxon>
        <taxon>Thermoleophilia</taxon>
        <taxon>Solirubrobacterales</taxon>
        <taxon>Solirubrobacteraceae</taxon>
        <taxon>Solirubrobacter</taxon>
    </lineage>
</organism>
<gene>
    <name evidence="3" type="ORF">OJ962_08760</name>
</gene>
<dbReference type="SUPFAM" id="SSF52540">
    <property type="entry name" value="P-loop containing nucleoside triphosphate hydrolases"/>
    <property type="match status" value="1"/>
</dbReference>
<dbReference type="InterPro" id="IPR024962">
    <property type="entry name" value="YukD-like"/>
</dbReference>
<dbReference type="InterPro" id="IPR002586">
    <property type="entry name" value="CobQ/CobB/MinD/ParA_Nub-bd_dom"/>
</dbReference>
<dbReference type="Proteomes" id="UP001147700">
    <property type="component" value="Unassembled WGS sequence"/>
</dbReference>
<dbReference type="PANTHER" id="PTHR43384">
    <property type="entry name" value="SEPTUM SITE-DETERMINING PROTEIN MIND HOMOLOG, CHLOROPLASTIC-RELATED"/>
    <property type="match status" value="1"/>
</dbReference>
<dbReference type="PANTHER" id="PTHR43384:SF14">
    <property type="entry name" value="ESX-1 SECRETION-ASSOCIATED PROTEIN ESPI"/>
    <property type="match status" value="1"/>
</dbReference>
<feature type="compositionally biased region" description="Low complexity" evidence="1">
    <location>
        <begin position="84"/>
        <end position="93"/>
    </location>
</feature>
<dbReference type="InterPro" id="IPR027417">
    <property type="entry name" value="P-loop_NTPase"/>
</dbReference>
<reference evidence="3" key="1">
    <citation type="submission" date="2022-10" db="EMBL/GenBank/DDBJ databases">
        <title>The WGS of Solirubrobacter sp. CPCC 204708.</title>
        <authorList>
            <person name="Jiang Z."/>
        </authorList>
    </citation>
    <scope>NUCLEOTIDE SEQUENCE</scope>
    <source>
        <strain evidence="3">CPCC 204708</strain>
    </source>
</reference>
<comment type="caution">
    <text evidence="3">The sequence shown here is derived from an EMBL/GenBank/DDBJ whole genome shotgun (WGS) entry which is preliminary data.</text>
</comment>
<proteinExistence type="predicted"/>
<accession>A0ABT4RGC6</accession>
<dbReference type="RefSeq" id="WP_202957298.1">
    <property type="nucleotide sequence ID" value="NZ_JAPCID010000010.1"/>
</dbReference>
<evidence type="ECO:0000313" key="3">
    <source>
        <dbReference type="EMBL" id="MDA0137584.1"/>
    </source>
</evidence>
<evidence type="ECO:0000313" key="4">
    <source>
        <dbReference type="Proteomes" id="UP001147700"/>
    </source>
</evidence>
<sequence length="438" mass="46946">MNNTAAVTIAGPDRKVDLVVSTETPLQELMPTFVELSADEAPDGPVWSVAPPGREPLPLERTLAQSDVTDGTVLQLVQLRSQALAPPSPAALRVPEEPSRGTPRQRTEQALPEALGKGARMSAAISAFFGHEEEPPIVESAEPRQVTNREVLTRPAQKGAMERAKAAWRESDYQGRLNRTIAAPRLTRCATIAVVSPKGGVGKTTLTVLLGSLLARERRDRIVAVDTNPDYGSLGRTLTPDHQVFVDDLGDLLEQPDLSVTSLDRRLGRAIEGLMVLPAPTDPQRMARLDEDAYLRVIRRLQTMVGVLVLDCGTGLQEPAARAAQACADQLVLVSDAHPSTASLVTEAAELLRTVGPPMTLAVNKMPDKKAAQIDLDGLDALVPDAQGLVCIDDEPAAAARVAAGDFTWDDAPASWNRQVRELAVTLQADWDRLGLAG</sequence>
<dbReference type="Pfam" id="PF01656">
    <property type="entry name" value="CbiA"/>
    <property type="match status" value="1"/>
</dbReference>